<evidence type="ECO:0000256" key="2">
    <source>
        <dbReference type="ARBA" id="ARBA00022490"/>
    </source>
</evidence>
<keyword evidence="3 6" id="KW-0805">Transcription regulation</keyword>
<dbReference type="HAMAP" id="MF_00693">
    <property type="entry name" value="Transcrip_reg_TACO1"/>
    <property type="match status" value="1"/>
</dbReference>
<evidence type="ECO:0000256" key="5">
    <source>
        <dbReference type="ARBA" id="ARBA00023163"/>
    </source>
</evidence>
<keyword evidence="2 6" id="KW-0963">Cytoplasm</keyword>
<dbReference type="Pfam" id="PF20772">
    <property type="entry name" value="TACO1_YebC_N"/>
    <property type="match status" value="1"/>
</dbReference>
<dbReference type="InterPro" id="IPR048300">
    <property type="entry name" value="TACO1_YebC-like_2nd/3rd_dom"/>
</dbReference>
<feature type="domain" description="TACO1/YebC-like second and third" evidence="7">
    <location>
        <begin position="85"/>
        <end position="240"/>
    </location>
</feature>
<dbReference type="PANTHER" id="PTHR12532:SF6">
    <property type="entry name" value="TRANSCRIPTIONAL REGULATORY PROTEIN YEBC-RELATED"/>
    <property type="match status" value="1"/>
</dbReference>
<feature type="domain" description="TACO1/YebC-like N-terminal" evidence="8">
    <location>
        <begin position="5"/>
        <end position="75"/>
    </location>
</feature>
<reference evidence="9 10" key="1">
    <citation type="journal article" date="2011" name="J. Bacteriol.">
        <title>Genome sequence of Chthoniobacter flavus Ellin428, an aerobic heterotrophic soil bacterium.</title>
        <authorList>
            <person name="Kant R."/>
            <person name="van Passel M.W."/>
            <person name="Palva A."/>
            <person name="Lucas S."/>
            <person name="Lapidus A."/>
            <person name="Glavina Del Rio T."/>
            <person name="Dalin E."/>
            <person name="Tice H."/>
            <person name="Bruce D."/>
            <person name="Goodwin L."/>
            <person name="Pitluck S."/>
            <person name="Larimer F.W."/>
            <person name="Land M.L."/>
            <person name="Hauser L."/>
            <person name="Sangwan P."/>
            <person name="de Vos W.M."/>
            <person name="Janssen P.H."/>
            <person name="Smidt H."/>
        </authorList>
    </citation>
    <scope>NUCLEOTIDE SEQUENCE [LARGE SCALE GENOMIC DNA]</scope>
    <source>
        <strain evidence="9 10">Ellin428</strain>
    </source>
</reference>
<dbReference type="AlphaFoldDB" id="B4CU49"/>
<dbReference type="FunCoup" id="B4CU49">
    <property type="interactions" value="532"/>
</dbReference>
<dbReference type="PANTHER" id="PTHR12532">
    <property type="entry name" value="TRANSLATIONAL ACTIVATOR OF CYTOCHROME C OXIDASE 1"/>
    <property type="match status" value="1"/>
</dbReference>
<keyword evidence="10" id="KW-1185">Reference proteome</keyword>
<accession>B4CU49</accession>
<dbReference type="GO" id="GO:0005829">
    <property type="term" value="C:cytosol"/>
    <property type="evidence" value="ECO:0007669"/>
    <property type="project" value="TreeGrafter"/>
</dbReference>
<keyword evidence="5 6" id="KW-0804">Transcription</keyword>
<keyword evidence="4 6" id="KW-0238">DNA-binding</keyword>
<dbReference type="STRING" id="497964.CfE428DRAFT_0212"/>
<comment type="similarity">
    <text evidence="1 6">Belongs to the TACO1 family.</text>
</comment>
<dbReference type="InterPro" id="IPR026564">
    <property type="entry name" value="Transcrip_reg_TACO1-like_dom3"/>
</dbReference>
<dbReference type="Pfam" id="PF01709">
    <property type="entry name" value="Transcrip_reg"/>
    <property type="match status" value="1"/>
</dbReference>
<dbReference type="GO" id="GO:0003677">
    <property type="term" value="F:DNA binding"/>
    <property type="evidence" value="ECO:0007669"/>
    <property type="project" value="UniProtKB-UniRule"/>
</dbReference>
<dbReference type="InterPro" id="IPR049083">
    <property type="entry name" value="TACO1_YebC_N"/>
</dbReference>
<dbReference type="Proteomes" id="UP000005824">
    <property type="component" value="Unassembled WGS sequence"/>
</dbReference>
<evidence type="ECO:0000313" key="10">
    <source>
        <dbReference type="Proteomes" id="UP000005824"/>
    </source>
</evidence>
<comment type="caution">
    <text evidence="9">The sequence shown here is derived from an EMBL/GenBank/DDBJ whole genome shotgun (WGS) entry which is preliminary data.</text>
</comment>
<dbReference type="RefSeq" id="WP_006977539.1">
    <property type="nucleotide sequence ID" value="NZ_ABVL01000001.1"/>
</dbReference>
<evidence type="ECO:0000256" key="1">
    <source>
        <dbReference type="ARBA" id="ARBA00008724"/>
    </source>
</evidence>
<dbReference type="Gene3D" id="3.30.70.980">
    <property type="match status" value="2"/>
</dbReference>
<dbReference type="InterPro" id="IPR029072">
    <property type="entry name" value="YebC-like"/>
</dbReference>
<dbReference type="GO" id="GO:0006355">
    <property type="term" value="P:regulation of DNA-templated transcription"/>
    <property type="evidence" value="ECO:0007669"/>
    <property type="project" value="UniProtKB-UniRule"/>
</dbReference>
<dbReference type="NCBIfam" id="NF009044">
    <property type="entry name" value="PRK12378.1"/>
    <property type="match status" value="1"/>
</dbReference>
<dbReference type="NCBIfam" id="TIGR01033">
    <property type="entry name" value="YebC/PmpR family DNA-binding transcriptional regulator"/>
    <property type="match status" value="1"/>
</dbReference>
<name>B4CU49_9BACT</name>
<gene>
    <name evidence="9" type="ORF">CfE428DRAFT_0212</name>
</gene>
<dbReference type="eggNOG" id="COG0217">
    <property type="taxonomic scope" value="Bacteria"/>
</dbReference>
<dbReference type="InParanoid" id="B4CU49"/>
<evidence type="ECO:0000259" key="7">
    <source>
        <dbReference type="Pfam" id="PF01709"/>
    </source>
</evidence>
<evidence type="ECO:0000256" key="3">
    <source>
        <dbReference type="ARBA" id="ARBA00023015"/>
    </source>
</evidence>
<proteinExistence type="inferred from homology"/>
<dbReference type="SUPFAM" id="SSF75625">
    <property type="entry name" value="YebC-like"/>
    <property type="match status" value="1"/>
</dbReference>
<dbReference type="InterPro" id="IPR002876">
    <property type="entry name" value="Transcrip_reg_TACO1-like"/>
</dbReference>
<dbReference type="InterPro" id="IPR017856">
    <property type="entry name" value="Integrase-like_N"/>
</dbReference>
<dbReference type="Gene3D" id="1.10.10.200">
    <property type="match status" value="1"/>
</dbReference>
<sequence>MAGHSKWSKVKHIKGPLDQKRGQLFSKLAKEITVAAKMGGGDPGGNPRLRSAILAARAQSMPNDNIDRAIKRGTGAEGTEASNIEESVYEAYAPGGVALIVEVATDNRNRTAADLRLILTKNHGNLASPGAVSYMFHRKGRVTVPTTTIQEERLFDLVIEAGGEEMAREDEHYIITTAPDQLYAVAETLKNKGVQADSQKLTFVPETQVTVTDPTVATQVVRLIEALDDSDDVQHVHTNFAPTEEALAQLSA</sequence>
<evidence type="ECO:0000259" key="8">
    <source>
        <dbReference type="Pfam" id="PF20772"/>
    </source>
</evidence>
<dbReference type="NCBIfam" id="NF001030">
    <property type="entry name" value="PRK00110.1"/>
    <property type="match status" value="1"/>
</dbReference>
<evidence type="ECO:0000256" key="6">
    <source>
        <dbReference type="HAMAP-Rule" id="MF_00693"/>
    </source>
</evidence>
<evidence type="ECO:0000313" key="9">
    <source>
        <dbReference type="EMBL" id="EDY22087.1"/>
    </source>
</evidence>
<evidence type="ECO:0000256" key="4">
    <source>
        <dbReference type="ARBA" id="ARBA00023125"/>
    </source>
</evidence>
<dbReference type="FunFam" id="1.10.10.200:FF:000002">
    <property type="entry name" value="Probable transcriptional regulatory protein CLM62_37755"/>
    <property type="match status" value="1"/>
</dbReference>
<dbReference type="EMBL" id="ABVL01000001">
    <property type="protein sequence ID" value="EDY22087.1"/>
    <property type="molecule type" value="Genomic_DNA"/>
</dbReference>
<comment type="subcellular location">
    <subcellularLocation>
        <location evidence="6">Cytoplasm</location>
    </subcellularLocation>
</comment>
<organism evidence="9 10">
    <name type="scientific">Chthoniobacter flavus Ellin428</name>
    <dbReference type="NCBI Taxonomy" id="497964"/>
    <lineage>
        <taxon>Bacteria</taxon>
        <taxon>Pseudomonadati</taxon>
        <taxon>Verrucomicrobiota</taxon>
        <taxon>Spartobacteria</taxon>
        <taxon>Chthoniobacterales</taxon>
        <taxon>Chthoniobacteraceae</taxon>
        <taxon>Chthoniobacter</taxon>
    </lineage>
</organism>
<protein>
    <recommendedName>
        <fullName evidence="6">Probable transcriptional regulatory protein CfE428DRAFT_0212</fullName>
    </recommendedName>
</protein>